<sequence length="411" mass="44795">MRLLSAVGKARKPKFELHLKIYDLNNIPLVSGHSLIKWHLSHSMHAEHRGRTAKCPISNHKVDYGFSKLITGIRISMDKNNNLTECPMEFEILQEFAVAEKITLGYVKINLAEYVEESESFGREIGSPPRKRSSIGVNPMATEGGGEAPDHRIVEEGIVRRYLLSDSKINSTLKIGILMVQVDGERNFVAPALRTAPVFGGIAGLVAPEAEDDASPIPNISKPRDAAEVQDLYRRTLAASWSRQPSELPADECIEDIFGGGDGWGTKRQPQADQDSDDDETDHFGGTLRPGDFRRYANHHQRTPSGSHSRHRRTHSASSDRSASTVTGGGSGSGSRSHRRGGRSNNEDSRDSRDDGLGSSRSGSLGSLAPTLGSSSDGGRGEPGLRRAREVNEFEVREDLIAWKLPGGVSS</sequence>
<dbReference type="Proteomes" id="UP000078397">
    <property type="component" value="Unassembled WGS sequence"/>
</dbReference>
<evidence type="ECO:0000256" key="1">
    <source>
        <dbReference type="SAM" id="MobiDB-lite"/>
    </source>
</evidence>
<feature type="domain" description="C2 NT-type" evidence="2">
    <location>
        <begin position="5"/>
        <end position="181"/>
    </location>
</feature>
<evidence type="ECO:0000313" key="3">
    <source>
        <dbReference type="EMBL" id="OAQ68589.1"/>
    </source>
</evidence>
<dbReference type="OrthoDB" id="3365224at2759"/>
<name>A0A179FUA7_METCM</name>
<evidence type="ECO:0000259" key="2">
    <source>
        <dbReference type="PROSITE" id="PS51840"/>
    </source>
</evidence>
<dbReference type="AlphaFoldDB" id="A0A179FUA7"/>
<feature type="compositionally biased region" description="Basic and acidic residues" evidence="1">
    <location>
        <begin position="345"/>
        <end position="356"/>
    </location>
</feature>
<feature type="compositionally biased region" description="Low complexity" evidence="1">
    <location>
        <begin position="357"/>
        <end position="368"/>
    </location>
</feature>
<accession>A0A179FUA7</accession>
<dbReference type="InterPro" id="IPR039931">
    <property type="entry name" value="EEIG1/2-like"/>
</dbReference>
<organism evidence="3 4">
    <name type="scientific">Pochonia chlamydosporia 170</name>
    <dbReference type="NCBI Taxonomy" id="1380566"/>
    <lineage>
        <taxon>Eukaryota</taxon>
        <taxon>Fungi</taxon>
        <taxon>Dikarya</taxon>
        <taxon>Ascomycota</taxon>
        <taxon>Pezizomycotina</taxon>
        <taxon>Sordariomycetes</taxon>
        <taxon>Hypocreomycetidae</taxon>
        <taxon>Hypocreales</taxon>
        <taxon>Clavicipitaceae</taxon>
        <taxon>Pochonia</taxon>
    </lineage>
</organism>
<proteinExistence type="predicted"/>
<dbReference type="Pfam" id="PF10358">
    <property type="entry name" value="NT-C2"/>
    <property type="match status" value="1"/>
</dbReference>
<feature type="compositionally biased region" description="Low complexity" evidence="1">
    <location>
        <begin position="316"/>
        <end position="326"/>
    </location>
</feature>
<feature type="compositionally biased region" description="Basic residues" evidence="1">
    <location>
        <begin position="296"/>
        <end position="315"/>
    </location>
</feature>
<dbReference type="PROSITE" id="PS51840">
    <property type="entry name" value="C2_NT"/>
    <property type="match status" value="1"/>
</dbReference>
<dbReference type="RefSeq" id="XP_018145439.1">
    <property type="nucleotide sequence ID" value="XM_018284096.1"/>
</dbReference>
<dbReference type="PANTHER" id="PTHR21456:SF1">
    <property type="entry name" value="C2 NT-TYPE DOMAIN-CONTAINING PROTEIN"/>
    <property type="match status" value="1"/>
</dbReference>
<evidence type="ECO:0000313" key="4">
    <source>
        <dbReference type="Proteomes" id="UP000078397"/>
    </source>
</evidence>
<reference evidence="3 4" key="1">
    <citation type="journal article" date="2016" name="PLoS Pathog.">
        <title>Biosynthesis of antibiotic leucinostatins in bio-control fungus Purpureocillium lilacinum and their inhibition on phytophthora revealed by genome mining.</title>
        <authorList>
            <person name="Wang G."/>
            <person name="Liu Z."/>
            <person name="Lin R."/>
            <person name="Li E."/>
            <person name="Mao Z."/>
            <person name="Ling J."/>
            <person name="Yang Y."/>
            <person name="Yin W.B."/>
            <person name="Xie B."/>
        </authorList>
    </citation>
    <scope>NUCLEOTIDE SEQUENCE [LARGE SCALE GENOMIC DNA]</scope>
    <source>
        <strain evidence="3">170</strain>
    </source>
</reference>
<feature type="compositionally biased region" description="Basic and acidic residues" evidence="1">
    <location>
        <begin position="379"/>
        <end position="392"/>
    </location>
</feature>
<dbReference type="InterPro" id="IPR019448">
    <property type="entry name" value="NT-C2"/>
</dbReference>
<gene>
    <name evidence="3" type="ORF">VFPPC_04811</name>
</gene>
<comment type="caution">
    <text evidence="3">The sequence shown here is derived from an EMBL/GenBank/DDBJ whole genome shotgun (WGS) entry which is preliminary data.</text>
</comment>
<dbReference type="KEGG" id="pchm:VFPPC_04811"/>
<dbReference type="STRING" id="1380566.A0A179FUA7"/>
<feature type="region of interest" description="Disordered" evidence="1">
    <location>
        <begin position="122"/>
        <end position="148"/>
    </location>
</feature>
<dbReference type="EMBL" id="LSBJ02000003">
    <property type="protein sequence ID" value="OAQ68589.1"/>
    <property type="molecule type" value="Genomic_DNA"/>
</dbReference>
<protein>
    <recommendedName>
        <fullName evidence="2">C2 NT-type domain-containing protein</fullName>
    </recommendedName>
</protein>
<feature type="region of interest" description="Disordered" evidence="1">
    <location>
        <begin position="244"/>
        <end position="392"/>
    </location>
</feature>
<dbReference type="GeneID" id="28848090"/>
<keyword evidence="4" id="KW-1185">Reference proteome</keyword>
<dbReference type="PANTHER" id="PTHR21456">
    <property type="entry name" value="FAMILY WITH SEQUENCE SIMILARITY 102"/>
    <property type="match status" value="1"/>
</dbReference>